<accession>A0AAD9VDX0</accession>
<dbReference type="AlphaFoldDB" id="A0AAD9VDX0"/>
<proteinExistence type="predicted"/>
<protein>
    <submittedName>
        <fullName evidence="1">Uncharacterized protein</fullName>
    </submittedName>
</protein>
<comment type="caution">
    <text evidence="1">The sequence shown here is derived from an EMBL/GenBank/DDBJ whole genome shotgun (WGS) entry which is preliminary data.</text>
</comment>
<reference evidence="1" key="2">
    <citation type="journal article" date="2023" name="Science">
        <title>Genomic signatures of disease resistance in endangered staghorn corals.</title>
        <authorList>
            <person name="Vollmer S.V."/>
            <person name="Selwyn J.D."/>
            <person name="Despard B.A."/>
            <person name="Roesel C.L."/>
        </authorList>
    </citation>
    <scope>NUCLEOTIDE SEQUENCE</scope>
    <source>
        <strain evidence="1">K2</strain>
    </source>
</reference>
<dbReference type="EMBL" id="JARQWQ010000007">
    <property type="protein sequence ID" value="KAK2570799.1"/>
    <property type="molecule type" value="Genomic_DNA"/>
</dbReference>
<evidence type="ECO:0000313" key="2">
    <source>
        <dbReference type="Proteomes" id="UP001249851"/>
    </source>
</evidence>
<dbReference type="Proteomes" id="UP001249851">
    <property type="component" value="Unassembled WGS sequence"/>
</dbReference>
<sequence>MNNDVLECKRRAQELVASDSAPLNRNGRKKGYIEVLKQLWEEKGYGHLALKGQNLRDQASRLEKCQEGLVDESCVNGATGIGIDESILPSGYSDTVVVERNRNIESEINSGLEREDANQATPNLHTSTVQFPEELQSDQSKRERLEEYERTLCVLTSRIEESYGQEICLIVHLHQLLGILNELRCHFEGTAEEVELATPAIVSTATNEGVGRPRLALAQEQLETSHGEAGFRWADVARILRVSERTVRRRSLEFGLPVGRDVEFNVISDEELDSHVRHILRTTPSFVAVVLS</sequence>
<reference evidence="1" key="1">
    <citation type="journal article" date="2023" name="G3 (Bethesda)">
        <title>Whole genome assembly and annotation of the endangered Caribbean coral Acropora cervicornis.</title>
        <authorList>
            <person name="Selwyn J.D."/>
            <person name="Vollmer S.V."/>
        </authorList>
    </citation>
    <scope>NUCLEOTIDE SEQUENCE</scope>
    <source>
        <strain evidence="1">K2</strain>
    </source>
</reference>
<evidence type="ECO:0000313" key="1">
    <source>
        <dbReference type="EMBL" id="KAK2570799.1"/>
    </source>
</evidence>
<gene>
    <name evidence="1" type="ORF">P5673_004497</name>
</gene>
<organism evidence="1 2">
    <name type="scientific">Acropora cervicornis</name>
    <name type="common">Staghorn coral</name>
    <dbReference type="NCBI Taxonomy" id="6130"/>
    <lineage>
        <taxon>Eukaryota</taxon>
        <taxon>Metazoa</taxon>
        <taxon>Cnidaria</taxon>
        <taxon>Anthozoa</taxon>
        <taxon>Hexacorallia</taxon>
        <taxon>Scleractinia</taxon>
        <taxon>Astrocoeniina</taxon>
        <taxon>Acroporidae</taxon>
        <taxon>Acropora</taxon>
    </lineage>
</organism>
<name>A0AAD9VDX0_ACRCE</name>
<keyword evidence="2" id="KW-1185">Reference proteome</keyword>